<dbReference type="EMBL" id="MW002512">
    <property type="protein sequence ID" value="QTW21144.1"/>
    <property type="molecule type" value="mRNA"/>
</dbReference>
<comment type="subunit">
    <text evidence="11">Interacts with host IFNA1.</text>
</comment>
<keyword evidence="15" id="KW-0472">Membrane</keyword>
<dbReference type="PANTHER" id="PTHR11890:SF44">
    <property type="entry name" value="X-LINKED INTERLEUKIN-1 RECEPTOR ACCESSORY PROTEIN-LIKE 2"/>
    <property type="match status" value="1"/>
</dbReference>
<keyword evidence="6" id="KW-0520">NAD</keyword>
<feature type="transmembrane region" description="Helical" evidence="15">
    <location>
        <begin position="153"/>
        <end position="175"/>
    </location>
</feature>
<feature type="region of interest" description="Disordered" evidence="14">
    <location>
        <begin position="370"/>
        <end position="391"/>
    </location>
</feature>
<evidence type="ECO:0000256" key="12">
    <source>
        <dbReference type="ARBA" id="ARBA00041012"/>
    </source>
</evidence>
<dbReference type="SUPFAM" id="SSF52200">
    <property type="entry name" value="Toll/Interleukin receptor TIR domain"/>
    <property type="match status" value="1"/>
</dbReference>
<dbReference type="AlphaFoldDB" id="A0A8B0M9A8"/>
<evidence type="ECO:0000256" key="5">
    <source>
        <dbReference type="ARBA" id="ARBA00022830"/>
    </source>
</evidence>
<dbReference type="CDD" id="cd00096">
    <property type="entry name" value="Ig"/>
    <property type="match status" value="1"/>
</dbReference>
<name>A0A8B0M9A8_PROCL</name>
<keyword evidence="2" id="KW-0244">Early protein</keyword>
<dbReference type="InterPro" id="IPR007110">
    <property type="entry name" value="Ig-like_dom"/>
</dbReference>
<keyword evidence="15" id="KW-0812">Transmembrane</keyword>
<keyword evidence="4" id="KW-0378">Hydrolase</keyword>
<dbReference type="InterPro" id="IPR000157">
    <property type="entry name" value="TIR_dom"/>
</dbReference>
<evidence type="ECO:0000256" key="13">
    <source>
        <dbReference type="ARBA" id="ARBA00045444"/>
    </source>
</evidence>
<evidence type="ECO:0000256" key="1">
    <source>
        <dbReference type="ARBA" id="ARBA00009752"/>
    </source>
</evidence>
<evidence type="ECO:0000256" key="7">
    <source>
        <dbReference type="ARBA" id="ARBA00023157"/>
    </source>
</evidence>
<comment type="similarity">
    <text evidence="1">Belongs to the interleukin-1 receptor family.</text>
</comment>
<keyword evidence="7" id="KW-1015">Disulfide bond</keyword>
<feature type="compositionally biased region" description="Polar residues" evidence="14">
    <location>
        <begin position="370"/>
        <end position="382"/>
    </location>
</feature>
<evidence type="ECO:0000256" key="3">
    <source>
        <dbReference type="ARBA" id="ARBA00022632"/>
    </source>
</evidence>
<accession>A0A8B0M9A8</accession>
<evidence type="ECO:0000256" key="8">
    <source>
        <dbReference type="ARBA" id="ARBA00023180"/>
    </source>
</evidence>
<dbReference type="GO" id="GO:0016787">
    <property type="term" value="F:hydrolase activity"/>
    <property type="evidence" value="ECO:0007669"/>
    <property type="project" value="UniProtKB-KW"/>
</dbReference>
<keyword evidence="8" id="KW-0325">Glycoprotein</keyword>
<keyword evidence="9" id="KW-0922">Interferon antiviral system evasion</keyword>
<evidence type="ECO:0000313" key="18">
    <source>
        <dbReference type="EMBL" id="QTW21144.1"/>
    </source>
</evidence>
<keyword evidence="15" id="KW-1133">Transmembrane helix</keyword>
<evidence type="ECO:0000259" key="16">
    <source>
        <dbReference type="PROSITE" id="PS50104"/>
    </source>
</evidence>
<feature type="transmembrane region" description="Helical" evidence="15">
    <location>
        <begin position="253"/>
        <end position="272"/>
    </location>
</feature>
<dbReference type="Gene3D" id="2.60.40.10">
    <property type="entry name" value="Immunoglobulins"/>
    <property type="match status" value="1"/>
</dbReference>
<dbReference type="Pfam" id="PF01582">
    <property type="entry name" value="TIR"/>
    <property type="match status" value="1"/>
</dbReference>
<keyword evidence="10" id="KW-0393">Immunoglobulin domain</keyword>
<reference evidence="18" key="1">
    <citation type="journal article" name="Aquaculture">
        <title>Differentially expressed genes in hemocytes of red swamp crayfish Procambarus clarkii following lipopolysaccharide challenge.</title>
        <authorList>
            <person name="Liu Q.-N."/>
            <person name="Tang Y.-Y."/>
            <person name="Li Y.-T."/>
            <person name="Zha X.-H."/>
            <person name="Yang T.-T."/>
            <person name="Zhang D.-Z."/>
            <person name="Wang J.-L."/>
            <person name="Jiang S.-H."/>
            <person name="Zhou C.-L."/>
            <person name="Tang B.-P."/>
            <person name="Dai L.-S."/>
        </authorList>
    </citation>
    <scope>NUCLEOTIDE SEQUENCE</scope>
</reference>
<evidence type="ECO:0000256" key="2">
    <source>
        <dbReference type="ARBA" id="ARBA00022518"/>
    </source>
</evidence>
<dbReference type="InterPro" id="IPR035897">
    <property type="entry name" value="Toll_tir_struct_dom_sf"/>
</dbReference>
<dbReference type="PROSITE" id="PS50835">
    <property type="entry name" value="IG_LIKE"/>
    <property type="match status" value="1"/>
</dbReference>
<evidence type="ECO:0000259" key="17">
    <source>
        <dbReference type="PROSITE" id="PS50835"/>
    </source>
</evidence>
<dbReference type="InterPro" id="IPR036179">
    <property type="entry name" value="Ig-like_dom_sf"/>
</dbReference>
<evidence type="ECO:0000256" key="4">
    <source>
        <dbReference type="ARBA" id="ARBA00022801"/>
    </source>
</evidence>
<evidence type="ECO:0000256" key="9">
    <source>
        <dbReference type="ARBA" id="ARBA00023258"/>
    </source>
</evidence>
<dbReference type="Gene3D" id="3.40.50.10140">
    <property type="entry name" value="Toll/interleukin-1 receptor homology (TIR) domain"/>
    <property type="match status" value="1"/>
</dbReference>
<dbReference type="PRINTS" id="PR01537">
    <property type="entry name" value="INTRLKN1R1F"/>
</dbReference>
<evidence type="ECO:0000256" key="14">
    <source>
        <dbReference type="SAM" id="MobiDB-lite"/>
    </source>
</evidence>
<dbReference type="SUPFAM" id="SSF48726">
    <property type="entry name" value="Immunoglobulin"/>
    <property type="match status" value="1"/>
</dbReference>
<dbReference type="GO" id="GO:0039502">
    <property type="term" value="P:symbiont-mediated suppression of host type I interferon-mediated signaling pathway"/>
    <property type="evidence" value="ECO:0007669"/>
    <property type="project" value="UniProtKB-KW"/>
</dbReference>
<keyword evidence="3" id="KW-1090">Inhibition of host innate immune response by virus</keyword>
<dbReference type="SMART" id="SM00409">
    <property type="entry name" value="IG"/>
    <property type="match status" value="1"/>
</dbReference>
<dbReference type="GO" id="GO:0007165">
    <property type="term" value="P:signal transduction"/>
    <property type="evidence" value="ECO:0007669"/>
    <property type="project" value="InterPro"/>
</dbReference>
<feature type="domain" description="TIR" evidence="16">
    <location>
        <begin position="194"/>
        <end position="345"/>
    </location>
</feature>
<comment type="function">
    <text evidence="13">Counteracts the antiviral effects of host IFN-alpha/beta and key IFN-inducible proteins involved in viral RNA degradation suxh as host OAS1. Acts as a soluble IFN-alpha receptor and thus inhibits the interaction between host IFN-alpha and its receptor.</text>
</comment>
<feature type="domain" description="Ig-like" evidence="17">
    <location>
        <begin position="34"/>
        <end position="138"/>
    </location>
</feature>
<dbReference type="InterPro" id="IPR015621">
    <property type="entry name" value="IL-1_rcpt_fam"/>
</dbReference>
<proteinExistence type="evidence at transcript level"/>
<keyword evidence="5" id="KW-1114">Inhibition of host interferon signaling pathway by virus</keyword>
<dbReference type="InterPro" id="IPR003599">
    <property type="entry name" value="Ig_sub"/>
</dbReference>
<keyword evidence="18" id="KW-0675">Receptor</keyword>
<dbReference type="PROSITE" id="PS50104">
    <property type="entry name" value="TIR"/>
    <property type="match status" value="1"/>
</dbReference>
<protein>
    <recommendedName>
        <fullName evidence="12">Soluble interferon alpha/beta receptor OPG204</fullName>
    </recommendedName>
</protein>
<evidence type="ECO:0000256" key="10">
    <source>
        <dbReference type="ARBA" id="ARBA00023319"/>
    </source>
</evidence>
<organism evidence="18">
    <name type="scientific">Procambarus clarkii</name>
    <name type="common">Red swamp crayfish</name>
    <dbReference type="NCBI Taxonomy" id="6728"/>
    <lineage>
        <taxon>Eukaryota</taxon>
        <taxon>Metazoa</taxon>
        <taxon>Ecdysozoa</taxon>
        <taxon>Arthropoda</taxon>
        <taxon>Crustacea</taxon>
        <taxon>Multicrustacea</taxon>
        <taxon>Malacostraca</taxon>
        <taxon>Eumalacostraca</taxon>
        <taxon>Eucarida</taxon>
        <taxon>Decapoda</taxon>
        <taxon>Pleocyemata</taxon>
        <taxon>Astacidea</taxon>
        <taxon>Astacoidea</taxon>
        <taxon>Cambaridae</taxon>
        <taxon>Procambarus</taxon>
    </lineage>
</organism>
<dbReference type="InterPro" id="IPR013783">
    <property type="entry name" value="Ig-like_fold"/>
</dbReference>
<evidence type="ECO:0000256" key="6">
    <source>
        <dbReference type="ARBA" id="ARBA00023027"/>
    </source>
</evidence>
<keyword evidence="9" id="KW-0899">Viral immunoevasion</keyword>
<dbReference type="OrthoDB" id="6019866at2759"/>
<dbReference type="PANTHER" id="PTHR11890">
    <property type="entry name" value="INTERLEUKIN-1 RECEPTOR FAMILY MEMBER"/>
    <property type="match status" value="1"/>
</dbReference>
<evidence type="ECO:0000256" key="15">
    <source>
        <dbReference type="SAM" id="Phobius"/>
    </source>
</evidence>
<keyword evidence="9" id="KW-0945">Host-virus interaction</keyword>
<sequence>MGNYTCTVTSSNGTIVTKTMQLDIEDNTDYREAPMGSLMSSDTLATLGANVSFTCEAFVGSSPGAFNPSVVWTKFFPNGSVHTWAKVLPNVKLRTFSDKKGMLTSQLTIRGVKAVHFGSYNCSITNSYGALKRNVKLTEGVPPTHVIMEQYKAAVVATVAVVAVMVVALCVWCRCRLQMALYWRHRTSRVKDGYQYDVFVVHGESASCWVWSVLLPALEDTCGYTCFLPQRDMCGGDQVAESMLGAISRCRRVVVVVSPCLLASPWAVWATYSGIHAALTSPVRILALLLQEVTIQANSPEKNTLIGILKVVRKVRVPVVCGWQPADGEESRLDDAVAIRLEGKDPHRELKLDIPENKVEVTWSNSPKSQRLSNMITGSNAASREDLEADKDKKTEVGGTVIYTEGDFGLQDPGSPCSVTPFILAPCRRTRAASFTVCQSLCRCMQVVCVGDREQQFWQTVRLRLGPPSLRNLDTTASYRA</sequence>
<evidence type="ECO:0000256" key="11">
    <source>
        <dbReference type="ARBA" id="ARBA00038761"/>
    </source>
</evidence>